<dbReference type="AlphaFoldDB" id="A0A836UXT0"/>
<dbReference type="EMBL" id="JACSDY010000016">
    <property type="protein sequence ID" value="KAF7404169.1"/>
    <property type="molecule type" value="Genomic_DNA"/>
</dbReference>
<comment type="caution">
    <text evidence="1">The sequence shown here is derived from an EMBL/GenBank/DDBJ whole genome shotgun (WGS) entry which is preliminary data.</text>
</comment>
<keyword evidence="2" id="KW-1185">Reference proteome</keyword>
<dbReference type="Proteomes" id="UP000600918">
    <property type="component" value="Unassembled WGS sequence"/>
</dbReference>
<evidence type="ECO:0000313" key="1">
    <source>
        <dbReference type="EMBL" id="KAF7404169.1"/>
    </source>
</evidence>
<accession>A0A836UXT0</accession>
<gene>
    <name evidence="1" type="ORF">H0235_014863</name>
</gene>
<sequence length="166" mass="18835">MPRLLVERAFCGFRVTARYSRRFLFWDSESGTALLLLVSAIWISVRRHDLIYLVEKSISANDSSRGIENQRVDEIPSDVRKNIGEKASKIQGTSLLASLGRTLLEIRQWRDYENPTLLPSSGCDLDTEFLSFNPKLLLFRTYSLPSSLVCGRHSDDDDDDDVAFCG</sequence>
<organism evidence="1 2">
    <name type="scientific">Vespula pensylvanica</name>
    <name type="common">Western yellow jacket</name>
    <name type="synonym">Wasp</name>
    <dbReference type="NCBI Taxonomy" id="30213"/>
    <lineage>
        <taxon>Eukaryota</taxon>
        <taxon>Metazoa</taxon>
        <taxon>Ecdysozoa</taxon>
        <taxon>Arthropoda</taxon>
        <taxon>Hexapoda</taxon>
        <taxon>Insecta</taxon>
        <taxon>Pterygota</taxon>
        <taxon>Neoptera</taxon>
        <taxon>Endopterygota</taxon>
        <taxon>Hymenoptera</taxon>
        <taxon>Apocrita</taxon>
        <taxon>Aculeata</taxon>
        <taxon>Vespoidea</taxon>
        <taxon>Vespidae</taxon>
        <taxon>Vespinae</taxon>
        <taxon>Vespula</taxon>
    </lineage>
</organism>
<proteinExistence type="predicted"/>
<evidence type="ECO:0000313" key="2">
    <source>
        <dbReference type="Proteomes" id="UP000600918"/>
    </source>
</evidence>
<protein>
    <submittedName>
        <fullName evidence="1">Uncharacterized protein</fullName>
    </submittedName>
</protein>
<name>A0A836UXT0_VESPE</name>
<reference evidence="1" key="1">
    <citation type="journal article" date="2020" name="G3 (Bethesda)">
        <title>High-Quality Assemblies for Three Invasive Social Wasps from the &lt;i&gt;Vespula&lt;/i&gt; Genus.</title>
        <authorList>
            <person name="Harrop T.W.R."/>
            <person name="Guhlin J."/>
            <person name="McLaughlin G.M."/>
            <person name="Permina E."/>
            <person name="Stockwell P."/>
            <person name="Gilligan J."/>
            <person name="Le Lec M.F."/>
            <person name="Gruber M.A.M."/>
            <person name="Quinn O."/>
            <person name="Lovegrove M."/>
            <person name="Duncan E.J."/>
            <person name="Remnant E.J."/>
            <person name="Van Eeckhoven J."/>
            <person name="Graham B."/>
            <person name="Knapp R.A."/>
            <person name="Langford K.W."/>
            <person name="Kronenberg Z."/>
            <person name="Press M.O."/>
            <person name="Eacker S.M."/>
            <person name="Wilson-Rankin E.E."/>
            <person name="Purcell J."/>
            <person name="Lester P.J."/>
            <person name="Dearden P.K."/>
        </authorList>
    </citation>
    <scope>NUCLEOTIDE SEQUENCE</scope>
    <source>
        <strain evidence="1">Volc-1</strain>
    </source>
</reference>